<gene>
    <name evidence="1" type="ORF">OPS25_00580</name>
</gene>
<name>A0ABT3P4F5_9ALTE</name>
<dbReference type="Proteomes" id="UP001142810">
    <property type="component" value="Unassembled WGS sequence"/>
</dbReference>
<accession>A0ABT3P4F5</accession>
<proteinExistence type="predicted"/>
<comment type="caution">
    <text evidence="1">The sequence shown here is derived from an EMBL/GenBank/DDBJ whole genome shotgun (WGS) entry which is preliminary data.</text>
</comment>
<reference evidence="1" key="1">
    <citation type="submission" date="2022-11" db="EMBL/GenBank/DDBJ databases">
        <title>Alteromonas sp. nov., isolated from sea water of the Qingdao.</title>
        <authorList>
            <person name="Wang Q."/>
        </authorList>
    </citation>
    <scope>NUCLEOTIDE SEQUENCE</scope>
    <source>
        <strain evidence="1">ASW11-7</strain>
    </source>
</reference>
<keyword evidence="2" id="KW-1185">Reference proteome</keyword>
<dbReference type="PROSITE" id="PS51257">
    <property type="entry name" value="PROKAR_LIPOPROTEIN"/>
    <property type="match status" value="1"/>
</dbReference>
<protein>
    <submittedName>
        <fullName evidence="1">DUF3833 domain-containing protein</fullName>
    </submittedName>
</protein>
<evidence type="ECO:0000313" key="1">
    <source>
        <dbReference type="EMBL" id="MCW8106996.1"/>
    </source>
</evidence>
<sequence length="179" mass="20582">MVNKLRYLLLVLTIFIGGCSTSIEGEHYVTMTPQLDLFRFFDSQIKGWGIVQDRSGNVIQRFIVDIKGSVKQNELVLHETFSYQLGEGPTTRTWRIERGQNGEYIGRANDITAPARGTSFGNAFNFEYKMDLPVGDDIYKVAFDDWFFAMDEQTIMNRSYIKKFGLVMAEVTIFMQQVD</sequence>
<dbReference type="InterPro" id="IPR024409">
    <property type="entry name" value="DUF3833"/>
</dbReference>
<dbReference type="Pfam" id="PF12915">
    <property type="entry name" value="DUF3833"/>
    <property type="match status" value="1"/>
</dbReference>
<evidence type="ECO:0000313" key="2">
    <source>
        <dbReference type="Proteomes" id="UP001142810"/>
    </source>
</evidence>
<dbReference type="EMBL" id="JAPFRD010000002">
    <property type="protein sequence ID" value="MCW8106996.1"/>
    <property type="molecule type" value="Genomic_DNA"/>
</dbReference>
<organism evidence="1 2">
    <name type="scientific">Alteromonas aquimaris</name>
    <dbReference type="NCBI Taxonomy" id="2998417"/>
    <lineage>
        <taxon>Bacteria</taxon>
        <taxon>Pseudomonadati</taxon>
        <taxon>Pseudomonadota</taxon>
        <taxon>Gammaproteobacteria</taxon>
        <taxon>Alteromonadales</taxon>
        <taxon>Alteromonadaceae</taxon>
        <taxon>Alteromonas/Salinimonas group</taxon>
        <taxon>Alteromonas</taxon>
    </lineage>
</organism>